<dbReference type="OrthoDB" id="629929at2"/>
<name>A0A1D7QJZ7_9SPHI</name>
<dbReference type="KEGG" id="psty:BFS30_18515"/>
<keyword evidence="6" id="KW-1185">Reference proteome</keyword>
<evidence type="ECO:0000256" key="2">
    <source>
        <dbReference type="ARBA" id="ARBA00023125"/>
    </source>
</evidence>
<dbReference type="RefSeq" id="WP_069380648.1">
    <property type="nucleotide sequence ID" value="NZ_CP017141.1"/>
</dbReference>
<dbReference type="SUPFAM" id="SSF51215">
    <property type="entry name" value="Regulatory protein AraC"/>
    <property type="match status" value="1"/>
</dbReference>
<protein>
    <submittedName>
        <fullName evidence="5">Transcriptional regulator</fullName>
    </submittedName>
</protein>
<evidence type="ECO:0000313" key="6">
    <source>
        <dbReference type="Proteomes" id="UP000094313"/>
    </source>
</evidence>
<sequence length="300" mass="35259">MSKTESLEDFYREKFNWLPENLQEGIGHFNVFNLDKHLGPNAAPVKYSRRDFYKVCLMRGRNIYHYADKSVEISGSTLMFFNPKVPYTWECLNEEGSGYFCIFTDAFFTEKIRGSLTDLPMFALGAKPSFSLNEEQDRQVTTLFLKMMEELDADYIYKYDLIRNYVMELIHFALKIQPAETLYQHPDANSRITSVFTELLERQFPIERLQQRFTMRSATDFAQQLSIHVNHLNRAIKETTGKTTTMHITERIVAEAKALLKHTDWNITEIGYCLGFEESAHFNNYFKKHTRLNPSQFRNV</sequence>
<dbReference type="PROSITE" id="PS01124">
    <property type="entry name" value="HTH_ARAC_FAMILY_2"/>
    <property type="match status" value="1"/>
</dbReference>
<dbReference type="Pfam" id="PF12833">
    <property type="entry name" value="HTH_18"/>
    <property type="match status" value="1"/>
</dbReference>
<keyword evidence="3" id="KW-0804">Transcription</keyword>
<evidence type="ECO:0000256" key="3">
    <source>
        <dbReference type="ARBA" id="ARBA00023163"/>
    </source>
</evidence>
<feature type="domain" description="HTH araC/xylS-type" evidence="4">
    <location>
        <begin position="190"/>
        <end position="300"/>
    </location>
</feature>
<dbReference type="Gene3D" id="1.10.10.60">
    <property type="entry name" value="Homeodomain-like"/>
    <property type="match status" value="1"/>
</dbReference>
<dbReference type="SUPFAM" id="SSF46689">
    <property type="entry name" value="Homeodomain-like"/>
    <property type="match status" value="1"/>
</dbReference>
<dbReference type="GO" id="GO:0043565">
    <property type="term" value="F:sequence-specific DNA binding"/>
    <property type="evidence" value="ECO:0007669"/>
    <property type="project" value="InterPro"/>
</dbReference>
<proteinExistence type="predicted"/>
<dbReference type="PANTHER" id="PTHR43280:SF32">
    <property type="entry name" value="TRANSCRIPTIONAL REGULATORY PROTEIN"/>
    <property type="match status" value="1"/>
</dbReference>
<dbReference type="InterPro" id="IPR009057">
    <property type="entry name" value="Homeodomain-like_sf"/>
</dbReference>
<organism evidence="5 6">
    <name type="scientific">Pedobacter steynii</name>
    <dbReference type="NCBI Taxonomy" id="430522"/>
    <lineage>
        <taxon>Bacteria</taxon>
        <taxon>Pseudomonadati</taxon>
        <taxon>Bacteroidota</taxon>
        <taxon>Sphingobacteriia</taxon>
        <taxon>Sphingobacteriales</taxon>
        <taxon>Sphingobacteriaceae</taxon>
        <taxon>Pedobacter</taxon>
    </lineage>
</organism>
<evidence type="ECO:0000313" key="5">
    <source>
        <dbReference type="EMBL" id="AOM78985.1"/>
    </source>
</evidence>
<dbReference type="GO" id="GO:0003700">
    <property type="term" value="F:DNA-binding transcription factor activity"/>
    <property type="evidence" value="ECO:0007669"/>
    <property type="project" value="InterPro"/>
</dbReference>
<dbReference type="SMART" id="SM00342">
    <property type="entry name" value="HTH_ARAC"/>
    <property type="match status" value="1"/>
</dbReference>
<accession>A0A1D7QJZ7</accession>
<dbReference type="EMBL" id="CP017141">
    <property type="protein sequence ID" value="AOM78985.1"/>
    <property type="molecule type" value="Genomic_DNA"/>
</dbReference>
<keyword evidence="1" id="KW-0805">Transcription regulation</keyword>
<evidence type="ECO:0000256" key="1">
    <source>
        <dbReference type="ARBA" id="ARBA00023015"/>
    </source>
</evidence>
<reference evidence="5 6" key="1">
    <citation type="submission" date="2016-08" db="EMBL/GenBank/DDBJ databases">
        <authorList>
            <person name="Seilhamer J.J."/>
        </authorList>
    </citation>
    <scope>NUCLEOTIDE SEQUENCE [LARGE SCALE GENOMIC DNA]</scope>
    <source>
        <strain evidence="5 6">DX4</strain>
    </source>
</reference>
<dbReference type="Proteomes" id="UP000094313">
    <property type="component" value="Chromosome"/>
</dbReference>
<dbReference type="AlphaFoldDB" id="A0A1D7QJZ7"/>
<gene>
    <name evidence="5" type="ORF">BFS30_18515</name>
</gene>
<dbReference type="InterPro" id="IPR018060">
    <property type="entry name" value="HTH_AraC"/>
</dbReference>
<evidence type="ECO:0000259" key="4">
    <source>
        <dbReference type="PROSITE" id="PS01124"/>
    </source>
</evidence>
<dbReference type="InterPro" id="IPR037923">
    <property type="entry name" value="HTH-like"/>
</dbReference>
<dbReference type="PANTHER" id="PTHR43280">
    <property type="entry name" value="ARAC-FAMILY TRANSCRIPTIONAL REGULATOR"/>
    <property type="match status" value="1"/>
</dbReference>
<keyword evidence="2" id="KW-0238">DNA-binding</keyword>